<dbReference type="PIRSF" id="PIRSF036431">
    <property type="entry name" value="STHK_DctB"/>
    <property type="match status" value="1"/>
</dbReference>
<dbReference type="SMART" id="SM00387">
    <property type="entry name" value="HATPase_c"/>
    <property type="match status" value="1"/>
</dbReference>
<evidence type="ECO:0000313" key="20">
    <source>
        <dbReference type="EMBL" id="AFK57137.1"/>
    </source>
</evidence>
<evidence type="ECO:0000256" key="6">
    <source>
        <dbReference type="ARBA" id="ARBA00022553"/>
    </source>
</evidence>
<comment type="subcellular location">
    <subcellularLocation>
        <location evidence="2">Cell inner membrane</location>
        <topology evidence="2">Multi-pass membrane protein</topology>
    </subcellularLocation>
</comment>
<keyword evidence="6" id="KW-0597">Phosphoprotein</keyword>
<dbReference type="KEGG" id="tmo:TMO_c0527"/>
<accession>I3TWJ9</accession>
<feature type="domain" description="Histidine kinase" evidence="19">
    <location>
        <begin position="414"/>
        <end position="633"/>
    </location>
</feature>
<name>I3TWJ9_TISMK</name>
<protein>
    <recommendedName>
        <fullName evidence="16">C4-dicarboxylate transport sensor protein DctB</fullName>
        <ecNumber evidence="3">2.7.13.3</ecNumber>
    </recommendedName>
</protein>
<feature type="transmembrane region" description="Helical" evidence="18">
    <location>
        <begin position="30"/>
        <end position="50"/>
    </location>
</feature>
<dbReference type="PANTHER" id="PTHR43065">
    <property type="entry name" value="SENSOR HISTIDINE KINASE"/>
    <property type="match status" value="1"/>
</dbReference>
<evidence type="ECO:0000256" key="7">
    <source>
        <dbReference type="ARBA" id="ARBA00022679"/>
    </source>
</evidence>
<evidence type="ECO:0000256" key="17">
    <source>
        <dbReference type="SAM" id="Coils"/>
    </source>
</evidence>
<dbReference type="Pfam" id="PF02518">
    <property type="entry name" value="HATPase_c"/>
    <property type="match status" value="1"/>
</dbReference>
<dbReference type="CDD" id="cd00082">
    <property type="entry name" value="HisKA"/>
    <property type="match status" value="1"/>
</dbReference>
<evidence type="ECO:0000256" key="16">
    <source>
        <dbReference type="ARBA" id="ARBA00073143"/>
    </source>
</evidence>
<comment type="function">
    <text evidence="15">Member of the two-component regulatory system DctB/DctD involved in the transport of C4-dicarboxylates. DctB functions as a membrane-associated protein kinase that phosphorylates DctD in response to environmental signals.</text>
</comment>
<keyword evidence="8 18" id="KW-0812">Transmembrane</keyword>
<dbReference type="GO" id="GO:0000155">
    <property type="term" value="F:phosphorelay sensor kinase activity"/>
    <property type="evidence" value="ECO:0007669"/>
    <property type="project" value="InterPro"/>
</dbReference>
<feature type="coiled-coil region" evidence="17">
    <location>
        <begin position="343"/>
        <end position="398"/>
    </location>
</feature>
<evidence type="ECO:0000313" key="21">
    <source>
        <dbReference type="Proteomes" id="UP000005258"/>
    </source>
</evidence>
<keyword evidence="21" id="KW-1185">Reference proteome</keyword>
<proteinExistence type="predicted"/>
<keyword evidence="10 20" id="KW-0418">Kinase</keyword>
<keyword evidence="14 18" id="KW-0472">Membrane</keyword>
<keyword evidence="12 18" id="KW-1133">Transmembrane helix</keyword>
<dbReference type="SUPFAM" id="SSF47384">
    <property type="entry name" value="Homodimeric domain of signal transducing histidine kinase"/>
    <property type="match status" value="1"/>
</dbReference>
<evidence type="ECO:0000256" key="10">
    <source>
        <dbReference type="ARBA" id="ARBA00022777"/>
    </source>
</evidence>
<dbReference type="InterPro" id="IPR004358">
    <property type="entry name" value="Sig_transdc_His_kin-like_C"/>
</dbReference>
<evidence type="ECO:0000256" key="5">
    <source>
        <dbReference type="ARBA" id="ARBA00022519"/>
    </source>
</evidence>
<evidence type="ECO:0000256" key="15">
    <source>
        <dbReference type="ARBA" id="ARBA00059004"/>
    </source>
</evidence>
<evidence type="ECO:0000256" key="18">
    <source>
        <dbReference type="SAM" id="Phobius"/>
    </source>
</evidence>
<dbReference type="InterPro" id="IPR029151">
    <property type="entry name" value="Sensor-like_sf"/>
</dbReference>
<evidence type="ECO:0000256" key="1">
    <source>
        <dbReference type="ARBA" id="ARBA00000085"/>
    </source>
</evidence>
<dbReference type="InterPro" id="IPR036097">
    <property type="entry name" value="HisK_dim/P_sf"/>
</dbReference>
<dbReference type="PRINTS" id="PR00344">
    <property type="entry name" value="BCTRLSENSOR"/>
</dbReference>
<dbReference type="InterPro" id="IPR003594">
    <property type="entry name" value="HATPase_dom"/>
</dbReference>
<evidence type="ECO:0000256" key="14">
    <source>
        <dbReference type="ARBA" id="ARBA00023136"/>
    </source>
</evidence>
<dbReference type="PATRIC" id="fig|1110502.3.peg.5402"/>
<gene>
    <name evidence="20" type="ordered locus">TMO_c0527</name>
</gene>
<dbReference type="InterPro" id="IPR003661">
    <property type="entry name" value="HisK_dim/P_dom"/>
</dbReference>
<dbReference type="AlphaFoldDB" id="I3TWJ9"/>
<dbReference type="HOGENOM" id="CLU_000445_94_2_5"/>
<keyword evidence="20" id="KW-0614">Plasmid</keyword>
<dbReference type="RefSeq" id="WP_014748126.1">
    <property type="nucleotide sequence ID" value="NC_017958.1"/>
</dbReference>
<keyword evidence="11" id="KW-0067">ATP-binding</keyword>
<dbReference type="InterPro" id="IPR036890">
    <property type="entry name" value="HATPase_C_sf"/>
</dbReference>
<evidence type="ECO:0000256" key="8">
    <source>
        <dbReference type="ARBA" id="ARBA00022692"/>
    </source>
</evidence>
<evidence type="ECO:0000259" key="19">
    <source>
        <dbReference type="PROSITE" id="PS50109"/>
    </source>
</evidence>
<dbReference type="Gene3D" id="1.10.287.130">
    <property type="match status" value="1"/>
</dbReference>
<dbReference type="EMBL" id="CP003239">
    <property type="protein sequence ID" value="AFK57137.1"/>
    <property type="molecule type" value="Genomic_DNA"/>
</dbReference>
<keyword evidence="17" id="KW-0175">Coiled coil</keyword>
<dbReference type="PANTHER" id="PTHR43065:SF46">
    <property type="entry name" value="C4-DICARBOXYLATE TRANSPORT SENSOR PROTEIN DCTB"/>
    <property type="match status" value="1"/>
</dbReference>
<dbReference type="Gene3D" id="6.10.250.3020">
    <property type="match status" value="1"/>
</dbReference>
<geneLocation type="plasmid" evidence="20 21">
    <name>pTM3</name>
</geneLocation>
<dbReference type="PROSITE" id="PS50109">
    <property type="entry name" value="HIS_KIN"/>
    <property type="match status" value="1"/>
</dbReference>
<dbReference type="InterPro" id="IPR017055">
    <property type="entry name" value="Sig_transdc_His_kinase_DctB"/>
</dbReference>
<dbReference type="Proteomes" id="UP000005258">
    <property type="component" value="Plasmid pTM3"/>
</dbReference>
<evidence type="ECO:0000256" key="4">
    <source>
        <dbReference type="ARBA" id="ARBA00022475"/>
    </source>
</evidence>
<dbReference type="EC" id="2.7.13.3" evidence="3"/>
<evidence type="ECO:0000256" key="13">
    <source>
        <dbReference type="ARBA" id="ARBA00023012"/>
    </source>
</evidence>
<keyword evidence="4" id="KW-1003">Cell membrane</keyword>
<dbReference type="SMART" id="SM00388">
    <property type="entry name" value="HisKA"/>
    <property type="match status" value="1"/>
</dbReference>
<dbReference type="Gene3D" id="3.30.565.10">
    <property type="entry name" value="Histidine kinase-like ATPase, C-terminal domain"/>
    <property type="match status" value="1"/>
</dbReference>
<keyword evidence="9" id="KW-0547">Nucleotide-binding</keyword>
<dbReference type="GO" id="GO:0005886">
    <property type="term" value="C:plasma membrane"/>
    <property type="evidence" value="ECO:0007669"/>
    <property type="project" value="UniProtKB-SubCell"/>
</dbReference>
<evidence type="ECO:0000256" key="3">
    <source>
        <dbReference type="ARBA" id="ARBA00012438"/>
    </source>
</evidence>
<evidence type="ECO:0000256" key="11">
    <source>
        <dbReference type="ARBA" id="ARBA00022840"/>
    </source>
</evidence>
<dbReference type="SUPFAM" id="SSF103190">
    <property type="entry name" value="Sensory domain-like"/>
    <property type="match status" value="1"/>
</dbReference>
<dbReference type="GO" id="GO:0005524">
    <property type="term" value="F:ATP binding"/>
    <property type="evidence" value="ECO:0007669"/>
    <property type="project" value="UniProtKB-KW"/>
</dbReference>
<dbReference type="InterPro" id="IPR005467">
    <property type="entry name" value="His_kinase_dom"/>
</dbReference>
<keyword evidence="13" id="KW-0902">Two-component regulatory system</keyword>
<keyword evidence="5" id="KW-0997">Cell inner membrane</keyword>
<dbReference type="SUPFAM" id="SSF55874">
    <property type="entry name" value="ATPase domain of HSP90 chaperone/DNA topoisomerase II/histidine kinase"/>
    <property type="match status" value="1"/>
</dbReference>
<evidence type="ECO:0000256" key="2">
    <source>
        <dbReference type="ARBA" id="ARBA00004429"/>
    </source>
</evidence>
<dbReference type="FunFam" id="1.10.287.130:FF:000049">
    <property type="entry name" value="C4-dicarboxylate transport sensor protein DctB"/>
    <property type="match status" value="1"/>
</dbReference>
<reference evidence="20 21" key="1">
    <citation type="journal article" date="2012" name="J. Am. Chem. Soc.">
        <title>Bacterial biosynthesis and maturation of the didemnin anti-cancer agents.</title>
        <authorList>
            <person name="Xu Y."/>
            <person name="Kersten R.D."/>
            <person name="Nam S.J."/>
            <person name="Lu L."/>
            <person name="Al-Suwailem A.M."/>
            <person name="Zheng H."/>
            <person name="Fenical W."/>
            <person name="Dorrestein P.C."/>
            <person name="Moore B.S."/>
            <person name="Qian P.Y."/>
        </authorList>
    </citation>
    <scope>NUCLEOTIDE SEQUENCE [LARGE SCALE GENOMIC DNA]</scope>
    <source>
        <strain evidence="20 21">KA081020-065</strain>
    </source>
</reference>
<evidence type="ECO:0000256" key="12">
    <source>
        <dbReference type="ARBA" id="ARBA00022989"/>
    </source>
</evidence>
<dbReference type="Gene3D" id="3.30.450.20">
    <property type="entry name" value="PAS domain"/>
    <property type="match status" value="2"/>
</dbReference>
<organism evidence="20 21">
    <name type="scientific">Tistrella mobilis (strain KA081020-065)</name>
    <dbReference type="NCBI Taxonomy" id="1110502"/>
    <lineage>
        <taxon>Bacteria</taxon>
        <taxon>Pseudomonadati</taxon>
        <taxon>Pseudomonadota</taxon>
        <taxon>Alphaproteobacteria</taxon>
        <taxon>Geminicoccales</taxon>
        <taxon>Geminicoccaceae</taxon>
        <taxon>Tistrella</taxon>
    </lineage>
</organism>
<evidence type="ECO:0000256" key="9">
    <source>
        <dbReference type="ARBA" id="ARBA00022741"/>
    </source>
</evidence>
<comment type="catalytic activity">
    <reaction evidence="1">
        <text>ATP + protein L-histidine = ADP + protein N-phospho-L-histidine.</text>
        <dbReference type="EC" id="2.7.13.3"/>
    </reaction>
</comment>
<sequence>MTDRAALTPPGTTTAGPADASLIRLRRIRVWAVFVCLWLVIGGLVVWQAGRIARDEVLADLGQAGRVSLSLNAETLGAEIDKQRALPVVLARDPDALAVLRAPDDTDARDRLNRKLEALARATRAAVIYLIDDDGLTLAASNWATPVSFVGNDYGFRPYYAVAMAEGAAEHFAMGTVSHRPGMYLARRIDDDRGSVPRHGLGVMVVKIEFDRLEAIWAGAPERIFATDARGVVLVSGVAGWRFRSLTPLPEEMRAAIRAGLQYGDAPLDPLPFAPAAGDQTLLRVDDAVLLHQSLTMPEIGWTLHLMTPADQAMLRAVADARALAGTGIALLAALAAAGLYRRQQLQGRAARATLERQRLEAAVADRTADLARAYAALEAEMEERRQAEAAARRLQDDLIQAGRLAVLGRIAASVAHEVNQPVAAIRAFADNARAFLDRDRADAALANLSRIGELTTRIGTITGQLRGFARKAGTAPRPVLVTEAIDGALLLLGHRIRVTGIDLVCDIPSETGAARVVAERVRLEQVLVNLIGNAIDAVEGQPTPRIAITVARTIAGDGTARLRILVSDNGPGLPPDIREALFLPFRTTKPDGLGLGLVISADLVRDMGGTLAAEPPAATGGATFIIDLPEAR</sequence>
<keyword evidence="7" id="KW-0808">Transferase</keyword>